<dbReference type="FunFam" id="1.20.1070.10:FF:000024">
    <property type="entry name" value="Olfactory receptor"/>
    <property type="match status" value="1"/>
</dbReference>
<comment type="similarity">
    <text evidence="13">Belongs to the G-protein coupled receptor 1 family.</text>
</comment>
<dbReference type="OrthoDB" id="6147321at2759"/>
<feature type="transmembrane region" description="Helical" evidence="14">
    <location>
        <begin position="139"/>
        <end position="160"/>
    </location>
</feature>
<evidence type="ECO:0000256" key="7">
    <source>
        <dbReference type="ARBA" id="ARBA00023040"/>
    </source>
</evidence>
<feature type="transmembrane region" description="Helical" evidence="14">
    <location>
        <begin position="20"/>
        <end position="46"/>
    </location>
</feature>
<dbReference type="InterPro" id="IPR017452">
    <property type="entry name" value="GPCR_Rhodpsn_7TM"/>
</dbReference>
<feature type="domain" description="G-protein coupled receptors family 1 profile" evidence="15">
    <location>
        <begin position="39"/>
        <end position="289"/>
    </location>
</feature>
<keyword evidence="8 14" id="KW-0472">Membrane</keyword>
<proteinExistence type="inferred from homology"/>
<keyword evidence="3 14" id="KW-0716">Sensory transduction</keyword>
<evidence type="ECO:0000256" key="8">
    <source>
        <dbReference type="ARBA" id="ARBA00023136"/>
    </source>
</evidence>
<feature type="transmembrane region" description="Helical" evidence="14">
    <location>
        <begin position="194"/>
        <end position="216"/>
    </location>
</feature>
<dbReference type="PANTHER" id="PTHR26451:SF885">
    <property type="entry name" value="OLFACTORY RECEPTOR"/>
    <property type="match status" value="1"/>
</dbReference>
<dbReference type="PROSITE" id="PS00237">
    <property type="entry name" value="G_PROTEIN_RECEP_F1_1"/>
    <property type="match status" value="1"/>
</dbReference>
<evidence type="ECO:0000256" key="6">
    <source>
        <dbReference type="ARBA" id="ARBA00022989"/>
    </source>
</evidence>
<keyword evidence="4 13" id="KW-0812">Transmembrane</keyword>
<dbReference type="InParanoid" id="A0A7N9AL95"/>
<keyword evidence="6 14" id="KW-1133">Transmembrane helix</keyword>
<evidence type="ECO:0000259" key="15">
    <source>
        <dbReference type="PROSITE" id="PS50262"/>
    </source>
</evidence>
<dbReference type="GO" id="GO:0004984">
    <property type="term" value="F:olfactory receptor activity"/>
    <property type="evidence" value="ECO:0007669"/>
    <property type="project" value="InterPro"/>
</dbReference>
<dbReference type="SUPFAM" id="SSF81321">
    <property type="entry name" value="Family A G protein-coupled receptor-like"/>
    <property type="match status" value="1"/>
</dbReference>
<evidence type="ECO:0000313" key="16">
    <source>
        <dbReference type="Ensembl" id="ENSMAMP00000040866.1"/>
    </source>
</evidence>
<evidence type="ECO:0000256" key="9">
    <source>
        <dbReference type="ARBA" id="ARBA00023157"/>
    </source>
</evidence>
<dbReference type="GeneID" id="113134965"/>
<dbReference type="Pfam" id="PF13853">
    <property type="entry name" value="7tm_4"/>
    <property type="match status" value="1"/>
</dbReference>
<keyword evidence="9" id="KW-1015">Disulfide bond</keyword>
<comment type="subcellular location">
    <subcellularLocation>
        <location evidence="1 14">Cell membrane</location>
        <topology evidence="1 14">Multi-pass membrane protein</topology>
    </subcellularLocation>
</comment>
<dbReference type="PANTHER" id="PTHR26451">
    <property type="entry name" value="G_PROTEIN_RECEP_F1_2 DOMAIN-CONTAINING PROTEIN"/>
    <property type="match status" value="1"/>
</dbReference>
<evidence type="ECO:0000256" key="1">
    <source>
        <dbReference type="ARBA" id="ARBA00004651"/>
    </source>
</evidence>
<dbReference type="InterPro" id="IPR000276">
    <property type="entry name" value="GPCR_Rhodpsn"/>
</dbReference>
<feature type="transmembrane region" description="Helical" evidence="14">
    <location>
        <begin position="96"/>
        <end position="118"/>
    </location>
</feature>
<keyword evidence="17" id="KW-1185">Reference proteome</keyword>
<evidence type="ECO:0000313" key="17">
    <source>
        <dbReference type="Proteomes" id="UP000261640"/>
    </source>
</evidence>
<keyword evidence="10 13" id="KW-0675">Receptor</keyword>
<reference evidence="16" key="1">
    <citation type="submission" date="2025-08" db="UniProtKB">
        <authorList>
            <consortium name="Ensembl"/>
        </authorList>
    </citation>
    <scope>IDENTIFICATION</scope>
</reference>
<reference evidence="16" key="2">
    <citation type="submission" date="2025-09" db="UniProtKB">
        <authorList>
            <consortium name="Ensembl"/>
        </authorList>
    </citation>
    <scope>IDENTIFICATION</scope>
</reference>
<evidence type="ECO:0000256" key="11">
    <source>
        <dbReference type="ARBA" id="ARBA00023180"/>
    </source>
</evidence>
<feature type="transmembrane region" description="Helical" evidence="14">
    <location>
        <begin position="268"/>
        <end position="291"/>
    </location>
</feature>
<dbReference type="GeneTree" id="ENSGT00950000183048"/>
<dbReference type="AlphaFoldDB" id="A0A7N9AL95"/>
<feature type="transmembrane region" description="Helical" evidence="14">
    <location>
        <begin position="237"/>
        <end position="256"/>
    </location>
</feature>
<protein>
    <recommendedName>
        <fullName evidence="14">Olfactory receptor</fullName>
    </recommendedName>
</protein>
<dbReference type="PRINTS" id="PR00245">
    <property type="entry name" value="OLFACTORYR"/>
</dbReference>
<dbReference type="Ensembl" id="ENSMAMT00000048936.1">
    <property type="protein sequence ID" value="ENSMAMP00000040866.1"/>
    <property type="gene ID" value="ENSMAMG00000026416.1"/>
</dbReference>
<keyword evidence="7 13" id="KW-0297">G-protein coupled receptor</keyword>
<dbReference type="Proteomes" id="UP000261640">
    <property type="component" value="Unplaced"/>
</dbReference>
<organism evidence="16 17">
    <name type="scientific">Mastacembelus armatus</name>
    <name type="common">zig-zag eel</name>
    <dbReference type="NCBI Taxonomy" id="205130"/>
    <lineage>
        <taxon>Eukaryota</taxon>
        <taxon>Metazoa</taxon>
        <taxon>Chordata</taxon>
        <taxon>Craniata</taxon>
        <taxon>Vertebrata</taxon>
        <taxon>Euteleostomi</taxon>
        <taxon>Actinopterygii</taxon>
        <taxon>Neopterygii</taxon>
        <taxon>Teleostei</taxon>
        <taxon>Neoteleostei</taxon>
        <taxon>Acanthomorphata</taxon>
        <taxon>Anabantaria</taxon>
        <taxon>Synbranchiformes</taxon>
        <taxon>Mastacembelidae</taxon>
        <taxon>Mastacembelus</taxon>
    </lineage>
</organism>
<dbReference type="InterPro" id="IPR000725">
    <property type="entry name" value="Olfact_rcpt"/>
</dbReference>
<dbReference type="FunCoup" id="A0A7N9AL95">
    <property type="interactions" value="218"/>
</dbReference>
<evidence type="ECO:0000256" key="12">
    <source>
        <dbReference type="ARBA" id="ARBA00023224"/>
    </source>
</evidence>
<dbReference type="InterPro" id="IPR052921">
    <property type="entry name" value="GPCR1_Superfamily_Member"/>
</dbReference>
<name>A0A7N9AL95_9TELE</name>
<evidence type="ECO:0000256" key="13">
    <source>
        <dbReference type="RuleBase" id="RU000688"/>
    </source>
</evidence>
<dbReference type="GO" id="GO:0004930">
    <property type="term" value="F:G protein-coupled receptor activity"/>
    <property type="evidence" value="ECO:0007669"/>
    <property type="project" value="UniProtKB-KW"/>
</dbReference>
<sequence length="308" mass="35066">MVNSTTISYFILNAYSDIKLLKYLLFMIIMFFYILIVCSNVLLIVVICMNRSLHEPMYMFLCSLFANELYGSTGFFPSLMIQILSDSHTVSKYFCLLQIFCVYSYAGVEFFNLAIMCYDRYLSICYPLQYNTRMTFNKVAILIAIAWLSPLFMVVGTTSLSASLQLCGNTINKVYCDNYSIVKLACFDTSVNNVYGLLVSLTSVIITLILILYTYIRILKVCFSGSKQTRQKAVSTCTPHLAALLNFSFGCVFEVSQCRFNMSSVPGVFSIFLSVYHLTCQPLLNPLLYGLKMTKIRNICKSLFYREG</sequence>
<dbReference type="PRINTS" id="PR00237">
    <property type="entry name" value="GPCRRHODOPSN"/>
</dbReference>
<evidence type="ECO:0000256" key="4">
    <source>
        <dbReference type="ARBA" id="ARBA00022692"/>
    </source>
</evidence>
<dbReference type="GO" id="GO:0005886">
    <property type="term" value="C:plasma membrane"/>
    <property type="evidence" value="ECO:0007669"/>
    <property type="project" value="UniProtKB-SubCell"/>
</dbReference>
<keyword evidence="11" id="KW-0325">Glycoprotein</keyword>
<keyword evidence="5 14" id="KW-0552">Olfaction</keyword>
<dbReference type="GO" id="GO:0005549">
    <property type="term" value="F:odorant binding"/>
    <property type="evidence" value="ECO:0007669"/>
    <property type="project" value="TreeGrafter"/>
</dbReference>
<dbReference type="PROSITE" id="PS50262">
    <property type="entry name" value="G_PROTEIN_RECEP_F1_2"/>
    <property type="match status" value="1"/>
</dbReference>
<feature type="transmembrane region" description="Helical" evidence="14">
    <location>
        <begin position="58"/>
        <end position="84"/>
    </location>
</feature>
<keyword evidence="2 14" id="KW-1003">Cell membrane</keyword>
<keyword evidence="12 13" id="KW-0807">Transducer</keyword>
<evidence type="ECO:0000256" key="5">
    <source>
        <dbReference type="ARBA" id="ARBA00022725"/>
    </source>
</evidence>
<evidence type="ECO:0000256" key="10">
    <source>
        <dbReference type="ARBA" id="ARBA00023170"/>
    </source>
</evidence>
<evidence type="ECO:0000256" key="14">
    <source>
        <dbReference type="RuleBase" id="RU363047"/>
    </source>
</evidence>
<dbReference type="RefSeq" id="XP_026170378.1">
    <property type="nucleotide sequence ID" value="XM_026314593.1"/>
</dbReference>
<dbReference type="Gene3D" id="1.20.1070.10">
    <property type="entry name" value="Rhodopsin 7-helix transmembrane proteins"/>
    <property type="match status" value="1"/>
</dbReference>
<evidence type="ECO:0000256" key="2">
    <source>
        <dbReference type="ARBA" id="ARBA00022475"/>
    </source>
</evidence>
<evidence type="ECO:0000256" key="3">
    <source>
        <dbReference type="ARBA" id="ARBA00022606"/>
    </source>
</evidence>
<accession>A0A7N9AL95</accession>